<gene>
    <name evidence="2" type="ORF">SAMN04488516_101471</name>
</gene>
<protein>
    <submittedName>
        <fullName evidence="2">Uncharacterized protein</fullName>
    </submittedName>
</protein>
<dbReference type="EMBL" id="FNIN01000001">
    <property type="protein sequence ID" value="SDN34543.1"/>
    <property type="molecule type" value="Genomic_DNA"/>
</dbReference>
<reference evidence="2 3" key="1">
    <citation type="submission" date="2016-10" db="EMBL/GenBank/DDBJ databases">
        <authorList>
            <person name="de Groot N.N."/>
        </authorList>
    </citation>
    <scope>NUCLEOTIDE SEQUENCE [LARGE SCALE GENOMIC DNA]</scope>
    <source>
        <strain evidence="2 3">DSM 15269</strain>
    </source>
</reference>
<dbReference type="RefSeq" id="WP_092062787.1">
    <property type="nucleotide sequence ID" value="NZ_FNIN01000001.1"/>
</dbReference>
<evidence type="ECO:0000313" key="3">
    <source>
        <dbReference type="Proteomes" id="UP000199602"/>
    </source>
</evidence>
<dbReference type="STRING" id="206665.SAMN04488516_101471"/>
<organism evidence="2 3">
    <name type="scientific">Desulfonauticus submarinus</name>
    <dbReference type="NCBI Taxonomy" id="206665"/>
    <lineage>
        <taxon>Bacteria</taxon>
        <taxon>Pseudomonadati</taxon>
        <taxon>Thermodesulfobacteriota</taxon>
        <taxon>Desulfovibrionia</taxon>
        <taxon>Desulfovibrionales</taxon>
        <taxon>Desulfonauticaceae</taxon>
        <taxon>Desulfonauticus</taxon>
    </lineage>
</organism>
<proteinExistence type="predicted"/>
<dbReference type="SUPFAM" id="SSF90257">
    <property type="entry name" value="Myosin rod fragments"/>
    <property type="match status" value="1"/>
</dbReference>
<evidence type="ECO:0000256" key="1">
    <source>
        <dbReference type="SAM" id="Coils"/>
    </source>
</evidence>
<dbReference type="PANTHER" id="PTHR38753">
    <property type="entry name" value="SLR1441 PROTEIN"/>
    <property type="match status" value="1"/>
</dbReference>
<name>A0A1H0AN50_9BACT</name>
<dbReference type="OrthoDB" id="5762512at2"/>
<dbReference type="Proteomes" id="UP000199602">
    <property type="component" value="Unassembled WGS sequence"/>
</dbReference>
<dbReference type="Gene3D" id="1.10.287.1490">
    <property type="match status" value="1"/>
</dbReference>
<dbReference type="AlphaFoldDB" id="A0A1H0AN50"/>
<keyword evidence="1" id="KW-0175">Coiled coil</keyword>
<keyword evidence="3" id="KW-1185">Reference proteome</keyword>
<dbReference type="SUPFAM" id="SSF52980">
    <property type="entry name" value="Restriction endonuclease-like"/>
    <property type="match status" value="1"/>
</dbReference>
<dbReference type="PANTHER" id="PTHR38753:SF1">
    <property type="entry name" value="SLR1441 PROTEIN"/>
    <property type="match status" value="1"/>
</dbReference>
<feature type="coiled-coil region" evidence="1">
    <location>
        <begin position="7"/>
        <end position="111"/>
    </location>
</feature>
<dbReference type="InterPro" id="IPR011335">
    <property type="entry name" value="Restrct_endonuc-II-like"/>
</dbReference>
<sequence>MSLAQILEEIEQENQEQWEEIRKNKKKLSELEEMLLRSLWLYQKAEIQINRLSKEMKSFKDEMKDFKDEMKDFKDEMKDFKDEMKDFKDEMKGFKDEMLDFKNEMKDFKDEMSDFKTYTQKRIDAVEEMKAELNRKWGELANKMGTLAEDIIAPGLPDVLKRYFNLDIQDMSVRRVKRKNGKRREDDVIAVADGKVFVVDVKSDYNRSKYVEHFLDALNNFYDWYPEYKDKKIVPVIATFNLSEDILNLATKRNCLALQMGGSYLEFLNADKVKI</sequence>
<evidence type="ECO:0000313" key="2">
    <source>
        <dbReference type="EMBL" id="SDN34543.1"/>
    </source>
</evidence>
<accession>A0A1H0AN50</accession>